<evidence type="ECO:0000313" key="1">
    <source>
        <dbReference type="EMBL" id="KAG8513388.1"/>
    </source>
</evidence>
<proteinExistence type="predicted"/>
<protein>
    <submittedName>
        <fullName evidence="1">60S ribosomal protein L28</fullName>
    </submittedName>
</protein>
<keyword evidence="1" id="KW-0689">Ribosomal protein</keyword>
<organism evidence="1 2">
    <name type="scientific">Galemys pyrenaicus</name>
    <name type="common">Iberian desman</name>
    <name type="synonym">Pyrenean desman</name>
    <dbReference type="NCBI Taxonomy" id="202257"/>
    <lineage>
        <taxon>Eukaryota</taxon>
        <taxon>Metazoa</taxon>
        <taxon>Chordata</taxon>
        <taxon>Craniata</taxon>
        <taxon>Vertebrata</taxon>
        <taxon>Euteleostomi</taxon>
        <taxon>Mammalia</taxon>
        <taxon>Eutheria</taxon>
        <taxon>Laurasiatheria</taxon>
        <taxon>Eulipotyphla</taxon>
        <taxon>Talpidae</taxon>
        <taxon>Galemys</taxon>
    </lineage>
</organism>
<dbReference type="Gene3D" id="3.30.390.110">
    <property type="match status" value="1"/>
</dbReference>
<keyword evidence="1" id="KW-0687">Ribonucleoprotein</keyword>
<evidence type="ECO:0000313" key="2">
    <source>
        <dbReference type="Proteomes" id="UP000700334"/>
    </source>
</evidence>
<name>A0A8J6A401_GALPY</name>
<dbReference type="Proteomes" id="UP000700334">
    <property type="component" value="Unassembled WGS sequence"/>
</dbReference>
<accession>A0A8J6A401</accession>
<dbReference type="AlphaFoldDB" id="A0A8J6A401"/>
<gene>
    <name evidence="1" type="ORF">J0S82_018715</name>
</gene>
<reference evidence="1" key="1">
    <citation type="journal article" date="2021" name="Evol. Appl.">
        <title>The genome of the Pyrenean desman and the effects of bottlenecks and inbreeding on the genomic landscape of an endangered species.</title>
        <authorList>
            <person name="Escoda L."/>
            <person name="Castresana J."/>
        </authorList>
    </citation>
    <scope>NUCLEOTIDE SEQUENCE</scope>
    <source>
        <strain evidence="1">IBE-C5619</strain>
    </source>
</reference>
<dbReference type="GO" id="GO:0005840">
    <property type="term" value="C:ribosome"/>
    <property type="evidence" value="ECO:0007669"/>
    <property type="project" value="UniProtKB-KW"/>
</dbReference>
<dbReference type="EMBL" id="JAGFMF010011769">
    <property type="protein sequence ID" value="KAG8513388.1"/>
    <property type="molecule type" value="Genomic_DNA"/>
</dbReference>
<keyword evidence="2" id="KW-1185">Reference proteome</keyword>
<sequence>MPVQLLWMVSWNSSGLLIKRNKQMYSMKLNNPEASYSYYNVLIHHKTVGMQLAEGKGVVVVTNQRSGQ</sequence>
<comment type="caution">
    <text evidence="1">The sequence shown here is derived from an EMBL/GenBank/DDBJ whole genome shotgun (WGS) entry which is preliminary data.</text>
</comment>